<proteinExistence type="predicted"/>
<feature type="compositionally biased region" description="Basic and acidic residues" evidence="1">
    <location>
        <begin position="70"/>
        <end position="81"/>
    </location>
</feature>
<reference evidence="2 3" key="1">
    <citation type="submission" date="2018-11" db="EMBL/GenBank/DDBJ databases">
        <authorList>
            <consortium name="Pathogen Informatics"/>
        </authorList>
    </citation>
    <scope>NUCLEOTIDE SEQUENCE [LARGE SCALE GENOMIC DNA]</scope>
    <source>
        <strain>Denwood</strain>
        <strain evidence="3">Zambia</strain>
    </source>
</reference>
<keyword evidence="3" id="KW-1185">Reference proteome</keyword>
<evidence type="ECO:0000313" key="3">
    <source>
        <dbReference type="Proteomes" id="UP000269396"/>
    </source>
</evidence>
<evidence type="ECO:0000256" key="1">
    <source>
        <dbReference type="SAM" id="MobiDB-lite"/>
    </source>
</evidence>
<organism evidence="2 3">
    <name type="scientific">Schistosoma mattheei</name>
    <dbReference type="NCBI Taxonomy" id="31246"/>
    <lineage>
        <taxon>Eukaryota</taxon>
        <taxon>Metazoa</taxon>
        <taxon>Spiralia</taxon>
        <taxon>Lophotrochozoa</taxon>
        <taxon>Platyhelminthes</taxon>
        <taxon>Trematoda</taxon>
        <taxon>Digenea</taxon>
        <taxon>Strigeidida</taxon>
        <taxon>Schistosomatoidea</taxon>
        <taxon>Schistosomatidae</taxon>
        <taxon>Schistosoma</taxon>
    </lineage>
</organism>
<name>A0A183Q5F0_9TREM</name>
<feature type="compositionally biased region" description="Basic and acidic residues" evidence="1">
    <location>
        <begin position="42"/>
        <end position="54"/>
    </location>
</feature>
<dbReference type="EMBL" id="UZAL01048756">
    <property type="protein sequence ID" value="VDP85786.1"/>
    <property type="molecule type" value="Genomic_DNA"/>
</dbReference>
<dbReference type="AlphaFoldDB" id="A0A183Q5F0"/>
<evidence type="ECO:0000313" key="2">
    <source>
        <dbReference type="EMBL" id="VDP85786.1"/>
    </source>
</evidence>
<dbReference type="Proteomes" id="UP000269396">
    <property type="component" value="Unassembled WGS sequence"/>
</dbReference>
<feature type="non-terminal residue" evidence="2">
    <location>
        <position position="180"/>
    </location>
</feature>
<accession>A0A183Q5F0</accession>
<protein>
    <submittedName>
        <fullName evidence="2">Uncharacterized protein</fullName>
    </submittedName>
</protein>
<feature type="region of interest" description="Disordered" evidence="1">
    <location>
        <begin position="38"/>
        <end position="87"/>
    </location>
</feature>
<gene>
    <name evidence="2" type="ORF">SMTD_LOCUS21836</name>
</gene>
<sequence>MDERNTRFNVSKVLGLNKHHNNGWIFIETLGRIQERKNKKTTINDRQARTEKVKPQTKYTEANKQVKRSIRADKEKYDSRKAPRGGNMRQICDTVKKLTEKYSKSEGSVKDKGGKTITVIQILRNRWVKHFGGLLNRPAQLNALDIEATHTDLPIDVTPPTSEEIRIADRQIKIGKLLYL</sequence>
<dbReference type="STRING" id="31246.A0A183Q5F0"/>